<sequence length="39" mass="4629">TLIVRVATVGSYCEICEQFVRRYADHWLHFLRIISCCIL</sequence>
<feature type="non-terminal residue" evidence="1">
    <location>
        <position position="1"/>
    </location>
</feature>
<gene>
    <name evidence="1" type="ORF">TNCT_257791</name>
</gene>
<reference evidence="1" key="1">
    <citation type="submission" date="2020-07" db="EMBL/GenBank/DDBJ databases">
        <title>Multicomponent nature underlies the extraordinary mechanical properties of spider dragline silk.</title>
        <authorList>
            <person name="Kono N."/>
            <person name="Nakamura H."/>
            <person name="Mori M."/>
            <person name="Yoshida Y."/>
            <person name="Ohtoshi R."/>
            <person name="Malay A.D."/>
            <person name="Moran D.A.P."/>
            <person name="Tomita M."/>
            <person name="Numata K."/>
            <person name="Arakawa K."/>
        </authorList>
    </citation>
    <scope>NUCLEOTIDE SEQUENCE</scope>
</reference>
<name>A0A8X6EZV0_TRICU</name>
<organism evidence="1 2">
    <name type="scientific">Trichonephila clavata</name>
    <name type="common">Joro spider</name>
    <name type="synonym">Nephila clavata</name>
    <dbReference type="NCBI Taxonomy" id="2740835"/>
    <lineage>
        <taxon>Eukaryota</taxon>
        <taxon>Metazoa</taxon>
        <taxon>Ecdysozoa</taxon>
        <taxon>Arthropoda</taxon>
        <taxon>Chelicerata</taxon>
        <taxon>Arachnida</taxon>
        <taxon>Araneae</taxon>
        <taxon>Araneomorphae</taxon>
        <taxon>Entelegynae</taxon>
        <taxon>Araneoidea</taxon>
        <taxon>Nephilidae</taxon>
        <taxon>Trichonephila</taxon>
    </lineage>
</organism>
<dbReference type="Proteomes" id="UP000887116">
    <property type="component" value="Unassembled WGS sequence"/>
</dbReference>
<accession>A0A8X6EZV0</accession>
<protein>
    <submittedName>
        <fullName evidence="1">Uncharacterized protein</fullName>
    </submittedName>
</protein>
<dbReference type="AlphaFoldDB" id="A0A8X6EZV0"/>
<keyword evidence="2" id="KW-1185">Reference proteome</keyword>
<evidence type="ECO:0000313" key="2">
    <source>
        <dbReference type="Proteomes" id="UP000887116"/>
    </source>
</evidence>
<dbReference type="EMBL" id="BMAO01010266">
    <property type="protein sequence ID" value="GFQ66007.1"/>
    <property type="molecule type" value="Genomic_DNA"/>
</dbReference>
<comment type="caution">
    <text evidence="1">The sequence shown here is derived from an EMBL/GenBank/DDBJ whole genome shotgun (WGS) entry which is preliminary data.</text>
</comment>
<proteinExistence type="predicted"/>
<evidence type="ECO:0000313" key="1">
    <source>
        <dbReference type="EMBL" id="GFQ66007.1"/>
    </source>
</evidence>